<keyword evidence="2 3" id="KW-0812">Transmembrane</keyword>
<protein>
    <submittedName>
        <fullName evidence="3">Transmembrane protein, putative</fullName>
    </submittedName>
</protein>
<feature type="transmembrane region" description="Helical" evidence="2">
    <location>
        <begin position="262"/>
        <end position="287"/>
    </location>
</feature>
<name>A0A0S4KIE5_BODSA</name>
<feature type="region of interest" description="Disordered" evidence="1">
    <location>
        <begin position="561"/>
        <end position="599"/>
    </location>
</feature>
<feature type="compositionally biased region" description="Low complexity" evidence="1">
    <location>
        <begin position="584"/>
        <end position="599"/>
    </location>
</feature>
<dbReference type="AlphaFoldDB" id="A0A0S4KIE5"/>
<evidence type="ECO:0000313" key="4">
    <source>
        <dbReference type="Proteomes" id="UP000051952"/>
    </source>
</evidence>
<reference evidence="4" key="1">
    <citation type="submission" date="2015-09" db="EMBL/GenBank/DDBJ databases">
        <authorList>
            <consortium name="Pathogen Informatics"/>
        </authorList>
    </citation>
    <scope>NUCLEOTIDE SEQUENCE [LARGE SCALE GENOMIC DNA]</scope>
    <source>
        <strain evidence="4">Lake Konstanz</strain>
    </source>
</reference>
<keyword evidence="2" id="KW-0472">Membrane</keyword>
<evidence type="ECO:0000256" key="1">
    <source>
        <dbReference type="SAM" id="MobiDB-lite"/>
    </source>
</evidence>
<feature type="transmembrane region" description="Helical" evidence="2">
    <location>
        <begin position="448"/>
        <end position="474"/>
    </location>
</feature>
<proteinExistence type="predicted"/>
<dbReference type="VEuPathDB" id="TriTrypDB:BSAL_44185"/>
<feature type="transmembrane region" description="Helical" evidence="2">
    <location>
        <begin position="422"/>
        <end position="442"/>
    </location>
</feature>
<accession>A0A0S4KIE5</accession>
<gene>
    <name evidence="3" type="ORF">BSAL_44185</name>
</gene>
<sequence length="669" mass="71310">MRSVQHDSTPNIVMLRSYASGSATPLGATLSTIAVTRDALASGDVMFSATIRLANGRGASCWTIPSVTLDGVALGFSTKHVLDANGVALIELLLPPPHRGDGGTWLPGGLNVYTDAQLNLNLALSCHDRAGEPFVSSLVVRVPCPGRTRDLVGAVATAVETLQWVSVISGPGASSSVARVAAMRSMQMCGSDGLKGIVQIPTSACGNDDNKSAEASRDGMTGNMVVIAASFTAGVLLCWLISVCSSAAYASNSPWYVAMRTIAFPSCFTPVLVVTLPTTIALSIVLITGPDPVFYSVDMSLGVIGMLVALAVTGAPVLLWRCSIGRLEVHPEAPNVQKRSPSPGGGVSSSQVQTWWIVRQWTRWTSIQRHWHLVVDRKCSFSSSSSESSKSTDRHTLTTAPPSPATFTWERHAALVLHEYHLLWYFVIDTAVLFVAGVLVGVTQSTPGTLVCGSCSIFVAVMYSAQFGLCFNVFPFTSFFGNVHGLLVLVLSAVSAILQATHIVLSSHTAYAVDHASALDQLMLASAVCDLMVMGTSGMRAVMDLIELALTIRRLASSFDPRGRHPPSGLLVVTSQRIDDDDNTTATSHSSDSDSVNASFNINIENSEDEKSEMSQAKFWDSEGMAMALLDEIAEEVIRPAAEEEQPDQYDEMLQAPVFDEPSPKVVDL</sequence>
<dbReference type="Proteomes" id="UP000051952">
    <property type="component" value="Unassembled WGS sequence"/>
</dbReference>
<feature type="region of interest" description="Disordered" evidence="1">
    <location>
        <begin position="639"/>
        <end position="669"/>
    </location>
</feature>
<organism evidence="3 4">
    <name type="scientific">Bodo saltans</name>
    <name type="common">Flagellated protozoan</name>
    <dbReference type="NCBI Taxonomy" id="75058"/>
    <lineage>
        <taxon>Eukaryota</taxon>
        <taxon>Discoba</taxon>
        <taxon>Euglenozoa</taxon>
        <taxon>Kinetoplastea</taxon>
        <taxon>Metakinetoplastina</taxon>
        <taxon>Eubodonida</taxon>
        <taxon>Bodonidae</taxon>
        <taxon>Bodo</taxon>
    </lineage>
</organism>
<feature type="transmembrane region" description="Helical" evidence="2">
    <location>
        <begin position="299"/>
        <end position="320"/>
    </location>
</feature>
<feature type="transmembrane region" description="Helical" evidence="2">
    <location>
        <begin position="224"/>
        <end position="250"/>
    </location>
</feature>
<evidence type="ECO:0000256" key="2">
    <source>
        <dbReference type="SAM" id="Phobius"/>
    </source>
</evidence>
<evidence type="ECO:0000313" key="3">
    <source>
        <dbReference type="EMBL" id="CUI15473.1"/>
    </source>
</evidence>
<keyword evidence="2" id="KW-1133">Transmembrane helix</keyword>
<keyword evidence="4" id="KW-1185">Reference proteome</keyword>
<feature type="transmembrane region" description="Helical" evidence="2">
    <location>
        <begin position="486"/>
        <end position="505"/>
    </location>
</feature>
<dbReference type="EMBL" id="CYKH01002183">
    <property type="protein sequence ID" value="CUI15473.1"/>
    <property type="molecule type" value="Genomic_DNA"/>
</dbReference>